<sequence>MNRITALAAMAPVLLLGGCLSLGGKVPESLLTLTPATTAAAGTVAQGSSSSSLALVELDVPQALDVTRVPVQVSDTELAYLKDAVWVERPARLFRRLIAETIRAKSGRMVIDGDDPGALAIDRVGGTLRSFGYDARTSSVVVVFDAARSGEGSSVTTKRFESRISGVPAEVGAVGPALNQAANDVAAQVADWVG</sequence>
<dbReference type="KEGG" id="qso:IRL76_01625"/>
<evidence type="ECO:0000313" key="3">
    <source>
        <dbReference type="Proteomes" id="UP000594459"/>
    </source>
</evidence>
<dbReference type="Gene3D" id="3.40.50.10610">
    <property type="entry name" value="ABC-type transport auxiliary lipoprotein component"/>
    <property type="match status" value="1"/>
</dbReference>
<protein>
    <submittedName>
        <fullName evidence="2">Membrane integrity-associated transporter subunit PqiC</fullName>
    </submittedName>
</protein>
<dbReference type="RefSeq" id="WP_200982546.1">
    <property type="nucleotide sequence ID" value="NZ_CP064654.1"/>
</dbReference>
<dbReference type="InterPro" id="IPR005586">
    <property type="entry name" value="ABC_trans_aux"/>
</dbReference>
<keyword evidence="3" id="KW-1185">Reference proteome</keyword>
<gene>
    <name evidence="2" type="ORF">IRL76_01625</name>
</gene>
<dbReference type="EMBL" id="CP064654">
    <property type="protein sequence ID" value="QPC99301.1"/>
    <property type="molecule type" value="Genomic_DNA"/>
</dbReference>
<dbReference type="AlphaFoldDB" id="A0A7S8IVW3"/>
<accession>A0A7S8IVW3</accession>
<organism evidence="2 3">
    <name type="scientific">Qipengyuania soli</name>
    <dbReference type="NCBI Taxonomy" id="2782568"/>
    <lineage>
        <taxon>Bacteria</taxon>
        <taxon>Pseudomonadati</taxon>
        <taxon>Pseudomonadota</taxon>
        <taxon>Alphaproteobacteria</taxon>
        <taxon>Sphingomonadales</taxon>
        <taxon>Erythrobacteraceae</taxon>
        <taxon>Qipengyuania</taxon>
    </lineage>
</organism>
<dbReference type="Proteomes" id="UP000594459">
    <property type="component" value="Chromosome"/>
</dbReference>
<dbReference type="SUPFAM" id="SSF159594">
    <property type="entry name" value="XCC0632-like"/>
    <property type="match status" value="1"/>
</dbReference>
<name>A0A7S8IVW3_9SPHN</name>
<dbReference type="Pfam" id="PF03886">
    <property type="entry name" value="ABC_trans_aux"/>
    <property type="match status" value="1"/>
</dbReference>
<evidence type="ECO:0000313" key="2">
    <source>
        <dbReference type="EMBL" id="QPC99301.1"/>
    </source>
</evidence>
<proteinExistence type="predicted"/>
<reference evidence="2 3" key="1">
    <citation type="submission" date="2020-11" db="EMBL/GenBank/DDBJ databases">
        <title>The genome sequence of Erythrobacter sp. 6D36.</title>
        <authorList>
            <person name="Liu Y."/>
        </authorList>
    </citation>
    <scope>NUCLEOTIDE SEQUENCE [LARGE SCALE GENOMIC DNA]</scope>
    <source>
        <strain evidence="2 3">6D36</strain>
    </source>
</reference>
<evidence type="ECO:0000259" key="1">
    <source>
        <dbReference type="Pfam" id="PF03886"/>
    </source>
</evidence>
<feature type="domain" description="ABC-type transport auxiliary lipoprotein component" evidence="1">
    <location>
        <begin position="38"/>
        <end position="190"/>
    </location>
</feature>
<dbReference type="PROSITE" id="PS51257">
    <property type="entry name" value="PROKAR_LIPOPROTEIN"/>
    <property type="match status" value="1"/>
</dbReference>